<dbReference type="SMART" id="SM01321">
    <property type="entry name" value="Y1_Tnp"/>
    <property type="match status" value="1"/>
</dbReference>
<evidence type="ECO:0000313" key="3">
    <source>
        <dbReference type="Proteomes" id="UP000177334"/>
    </source>
</evidence>
<evidence type="ECO:0000259" key="1">
    <source>
        <dbReference type="SMART" id="SM01321"/>
    </source>
</evidence>
<dbReference type="GO" id="GO:0006313">
    <property type="term" value="P:DNA transposition"/>
    <property type="evidence" value="ECO:0007669"/>
    <property type="project" value="InterPro"/>
</dbReference>
<organism evidence="2 3">
    <name type="scientific">Candidatus Giovannonibacteria bacterium RIFCSPLOWO2_12_FULL_43_26</name>
    <dbReference type="NCBI Taxonomy" id="1798363"/>
    <lineage>
        <taxon>Bacteria</taxon>
        <taxon>Candidatus Giovannoniibacteriota</taxon>
    </lineage>
</organism>
<dbReference type="PANTHER" id="PTHR34322:SF2">
    <property type="entry name" value="TRANSPOSASE IS200-LIKE DOMAIN-CONTAINING PROTEIN"/>
    <property type="match status" value="1"/>
</dbReference>
<reference evidence="2 3" key="1">
    <citation type="journal article" date="2016" name="Nat. Commun.">
        <title>Thousands of microbial genomes shed light on interconnected biogeochemical processes in an aquifer system.</title>
        <authorList>
            <person name="Anantharaman K."/>
            <person name="Brown C.T."/>
            <person name="Hug L.A."/>
            <person name="Sharon I."/>
            <person name="Castelle C.J."/>
            <person name="Probst A.J."/>
            <person name="Thomas B.C."/>
            <person name="Singh A."/>
            <person name="Wilkins M.J."/>
            <person name="Karaoz U."/>
            <person name="Brodie E.L."/>
            <person name="Williams K.H."/>
            <person name="Hubbard S.S."/>
            <person name="Banfield J.F."/>
        </authorList>
    </citation>
    <scope>NUCLEOTIDE SEQUENCE [LARGE SCALE GENOMIC DNA]</scope>
</reference>
<dbReference type="SUPFAM" id="SSF143422">
    <property type="entry name" value="Transposase IS200-like"/>
    <property type="match status" value="1"/>
</dbReference>
<dbReference type="GO" id="GO:0003677">
    <property type="term" value="F:DNA binding"/>
    <property type="evidence" value="ECO:0007669"/>
    <property type="project" value="InterPro"/>
</dbReference>
<dbReference type="InterPro" id="IPR002686">
    <property type="entry name" value="Transposase_17"/>
</dbReference>
<dbReference type="PANTHER" id="PTHR34322">
    <property type="entry name" value="TRANSPOSASE, Y1_TNP DOMAIN-CONTAINING"/>
    <property type="match status" value="1"/>
</dbReference>
<evidence type="ECO:0000313" key="2">
    <source>
        <dbReference type="EMBL" id="OGF91772.1"/>
    </source>
</evidence>
<dbReference type="AlphaFoldDB" id="A0A1F5XV52"/>
<dbReference type="GO" id="GO:0004803">
    <property type="term" value="F:transposase activity"/>
    <property type="evidence" value="ECO:0007669"/>
    <property type="project" value="InterPro"/>
</dbReference>
<dbReference type="Gene3D" id="3.30.70.1290">
    <property type="entry name" value="Transposase IS200-like"/>
    <property type="match status" value="1"/>
</dbReference>
<gene>
    <name evidence="2" type="ORF">A3H05_03930</name>
</gene>
<comment type="caution">
    <text evidence="2">The sequence shown here is derived from an EMBL/GenBank/DDBJ whole genome shotgun (WGS) entry which is preliminary data.</text>
</comment>
<sequence length="196" mass="23446">MALFRAKDTYQRFLNVLFAANGGVEMPRFDRNNDLNLVWDIRNGKIKLGKPLVSIVCFCLMPTHFHLVLGELKDSNISRYMHRVMVSFSKYYNLKYERRGHVFESKFHSKLLDDNDYLLRASSYVHLNPQDIKGWNKREHKYLWSSYQDYLGSNRWGDLLQSEVVLSQFRGKKEYREFVEETRPSFDFDPNQVWDI</sequence>
<dbReference type="Proteomes" id="UP000177334">
    <property type="component" value="Unassembled WGS sequence"/>
</dbReference>
<dbReference type="EMBL" id="MFIP01000022">
    <property type="protein sequence ID" value="OGF91772.1"/>
    <property type="molecule type" value="Genomic_DNA"/>
</dbReference>
<name>A0A1F5XV52_9BACT</name>
<dbReference type="InterPro" id="IPR036515">
    <property type="entry name" value="Transposase_17_sf"/>
</dbReference>
<protein>
    <recommendedName>
        <fullName evidence="1">Transposase IS200-like domain-containing protein</fullName>
    </recommendedName>
</protein>
<proteinExistence type="predicted"/>
<feature type="domain" description="Transposase IS200-like" evidence="1">
    <location>
        <begin position="1"/>
        <end position="128"/>
    </location>
</feature>
<accession>A0A1F5XV52</accession>